<keyword evidence="6" id="KW-1185">Reference proteome</keyword>
<name>A0ABV3GEY0_MICGL</name>
<dbReference type="InterPro" id="IPR039418">
    <property type="entry name" value="LexA-like"/>
</dbReference>
<comment type="subcellular location">
    <subcellularLocation>
        <location evidence="1">Membrane</location>
    </subcellularLocation>
</comment>
<dbReference type="EMBL" id="JBFALK010000008">
    <property type="protein sequence ID" value="MEV0970195.1"/>
    <property type="molecule type" value="Genomic_DNA"/>
</dbReference>
<dbReference type="InterPro" id="IPR036286">
    <property type="entry name" value="LexA/Signal_pep-like_sf"/>
</dbReference>
<proteinExistence type="predicted"/>
<dbReference type="PANTHER" id="PTHR12383:SF16">
    <property type="entry name" value="MITOCHONDRIAL INNER MEMBRANE PROTEASE SUBUNIT 1"/>
    <property type="match status" value="1"/>
</dbReference>
<evidence type="ECO:0000313" key="5">
    <source>
        <dbReference type="EMBL" id="MEV0970195.1"/>
    </source>
</evidence>
<gene>
    <name evidence="5" type="ORF">AB0I59_16280</name>
</gene>
<dbReference type="RefSeq" id="WP_358133487.1">
    <property type="nucleotide sequence ID" value="NZ_JBFALK010000008.1"/>
</dbReference>
<sequence>MTALSKTDLTRLRKPCVEGDVLTTVRVVGDSMLPVLRPGDCLLVRRGASVREGDLVVARRPHGLIVKRAFRRTGEGWWLESDNQRAPGRRDSWDFGSVPESEIVGRVVLRYWPRVAFRLAVPRLRAR</sequence>
<feature type="domain" description="Peptidase S24/S26A/S26B/S26C" evidence="4">
    <location>
        <begin position="11"/>
        <end position="90"/>
    </location>
</feature>
<dbReference type="PANTHER" id="PTHR12383">
    <property type="entry name" value="PROTEASE FAMILY S26 MITOCHONDRIAL INNER MEMBRANE PROTEASE-RELATED"/>
    <property type="match status" value="1"/>
</dbReference>
<organism evidence="5 6">
    <name type="scientific">Microtetraspora glauca</name>
    <dbReference type="NCBI Taxonomy" id="1996"/>
    <lineage>
        <taxon>Bacteria</taxon>
        <taxon>Bacillati</taxon>
        <taxon>Actinomycetota</taxon>
        <taxon>Actinomycetes</taxon>
        <taxon>Streptosporangiales</taxon>
        <taxon>Streptosporangiaceae</taxon>
        <taxon>Microtetraspora</taxon>
    </lineage>
</organism>
<comment type="caution">
    <text evidence="5">The sequence shown here is derived from an EMBL/GenBank/DDBJ whole genome shotgun (WGS) entry which is preliminary data.</text>
</comment>
<keyword evidence="3" id="KW-0472">Membrane</keyword>
<dbReference type="Gene3D" id="2.10.109.10">
    <property type="entry name" value="Umud Fragment, subunit A"/>
    <property type="match status" value="1"/>
</dbReference>
<dbReference type="InterPro" id="IPR015927">
    <property type="entry name" value="Peptidase_S24_S26A/B/C"/>
</dbReference>
<dbReference type="SUPFAM" id="SSF51306">
    <property type="entry name" value="LexA/Signal peptidase"/>
    <property type="match status" value="1"/>
</dbReference>
<evidence type="ECO:0000256" key="2">
    <source>
        <dbReference type="ARBA" id="ARBA00022801"/>
    </source>
</evidence>
<keyword evidence="2" id="KW-0378">Hydrolase</keyword>
<evidence type="ECO:0000313" key="6">
    <source>
        <dbReference type="Proteomes" id="UP001551675"/>
    </source>
</evidence>
<reference evidence="5 6" key="1">
    <citation type="submission" date="2024-06" db="EMBL/GenBank/DDBJ databases">
        <title>The Natural Products Discovery Center: Release of the First 8490 Sequenced Strains for Exploring Actinobacteria Biosynthetic Diversity.</title>
        <authorList>
            <person name="Kalkreuter E."/>
            <person name="Kautsar S.A."/>
            <person name="Yang D."/>
            <person name="Bader C.D."/>
            <person name="Teijaro C.N."/>
            <person name="Fluegel L."/>
            <person name="Davis C.M."/>
            <person name="Simpson J.R."/>
            <person name="Lauterbach L."/>
            <person name="Steele A.D."/>
            <person name="Gui C."/>
            <person name="Meng S."/>
            <person name="Li G."/>
            <person name="Viehrig K."/>
            <person name="Ye F."/>
            <person name="Su P."/>
            <person name="Kiefer A.F."/>
            <person name="Nichols A."/>
            <person name="Cepeda A.J."/>
            <person name="Yan W."/>
            <person name="Fan B."/>
            <person name="Jiang Y."/>
            <person name="Adhikari A."/>
            <person name="Zheng C.-J."/>
            <person name="Schuster L."/>
            <person name="Cowan T.M."/>
            <person name="Smanski M.J."/>
            <person name="Chevrette M.G."/>
            <person name="De Carvalho L.P.S."/>
            <person name="Shen B."/>
        </authorList>
    </citation>
    <scope>NUCLEOTIDE SEQUENCE [LARGE SCALE GENOMIC DNA]</scope>
    <source>
        <strain evidence="5 6">NPDC050100</strain>
    </source>
</reference>
<dbReference type="CDD" id="cd06529">
    <property type="entry name" value="S24_LexA-like"/>
    <property type="match status" value="1"/>
</dbReference>
<evidence type="ECO:0000259" key="4">
    <source>
        <dbReference type="Pfam" id="PF00717"/>
    </source>
</evidence>
<accession>A0ABV3GEY0</accession>
<dbReference type="InterPro" id="IPR052064">
    <property type="entry name" value="Mito_IMP1_subunit"/>
</dbReference>
<dbReference type="Pfam" id="PF00717">
    <property type="entry name" value="Peptidase_S24"/>
    <property type="match status" value="1"/>
</dbReference>
<protein>
    <submittedName>
        <fullName evidence="5">S24 family peptidase</fullName>
    </submittedName>
</protein>
<evidence type="ECO:0000256" key="1">
    <source>
        <dbReference type="ARBA" id="ARBA00004370"/>
    </source>
</evidence>
<evidence type="ECO:0000256" key="3">
    <source>
        <dbReference type="ARBA" id="ARBA00023136"/>
    </source>
</evidence>
<dbReference type="Proteomes" id="UP001551675">
    <property type="component" value="Unassembled WGS sequence"/>
</dbReference>